<dbReference type="PROSITE" id="PS50013">
    <property type="entry name" value="CHROMO_2"/>
    <property type="match status" value="1"/>
</dbReference>
<dbReference type="Proteomes" id="UP000276133">
    <property type="component" value="Unassembled WGS sequence"/>
</dbReference>
<evidence type="ECO:0000313" key="3">
    <source>
        <dbReference type="Proteomes" id="UP000276133"/>
    </source>
</evidence>
<gene>
    <name evidence="2" type="ORF">BpHYR1_022287</name>
</gene>
<proteinExistence type="predicted"/>
<evidence type="ECO:0000259" key="1">
    <source>
        <dbReference type="PROSITE" id="PS50013"/>
    </source>
</evidence>
<name>A0A3M7PBK4_BRAPC</name>
<sequence length="122" mass="14787">MSEFKRNSMFDLRDVEYFVKINGIIGHKFEDGKLKLLLKWVKVGKKEYQFSWKTFSNMYAPTLYKNYSRQNKIKFDKKFKRCRPKKATDLTKEQLDLANKTFQTIGKDFLKKKLSIKYFYII</sequence>
<reference evidence="2 3" key="1">
    <citation type="journal article" date="2018" name="Sci. Rep.">
        <title>Genomic signatures of local adaptation to the degree of environmental predictability in rotifers.</title>
        <authorList>
            <person name="Franch-Gras L."/>
            <person name="Hahn C."/>
            <person name="Garcia-Roger E.M."/>
            <person name="Carmona M.J."/>
            <person name="Serra M."/>
            <person name="Gomez A."/>
        </authorList>
    </citation>
    <scope>NUCLEOTIDE SEQUENCE [LARGE SCALE GENOMIC DNA]</scope>
    <source>
        <strain evidence="2">HYR1</strain>
    </source>
</reference>
<keyword evidence="3" id="KW-1185">Reference proteome</keyword>
<dbReference type="AlphaFoldDB" id="A0A3M7PBK4"/>
<dbReference type="EMBL" id="REGN01012202">
    <property type="protein sequence ID" value="RMZ96432.1"/>
    <property type="molecule type" value="Genomic_DNA"/>
</dbReference>
<comment type="caution">
    <text evidence="2">The sequence shown here is derived from an EMBL/GenBank/DDBJ whole genome shotgun (WGS) entry which is preliminary data.</text>
</comment>
<dbReference type="SUPFAM" id="SSF54160">
    <property type="entry name" value="Chromo domain-like"/>
    <property type="match status" value="1"/>
</dbReference>
<protein>
    <recommendedName>
        <fullName evidence="1">Chromo domain-containing protein</fullName>
    </recommendedName>
</protein>
<feature type="domain" description="Chromo" evidence="1">
    <location>
        <begin position="19"/>
        <end position="79"/>
    </location>
</feature>
<accession>A0A3M7PBK4</accession>
<evidence type="ECO:0000313" key="2">
    <source>
        <dbReference type="EMBL" id="RMZ96432.1"/>
    </source>
</evidence>
<organism evidence="2 3">
    <name type="scientific">Brachionus plicatilis</name>
    <name type="common">Marine rotifer</name>
    <name type="synonym">Brachionus muelleri</name>
    <dbReference type="NCBI Taxonomy" id="10195"/>
    <lineage>
        <taxon>Eukaryota</taxon>
        <taxon>Metazoa</taxon>
        <taxon>Spiralia</taxon>
        <taxon>Gnathifera</taxon>
        <taxon>Rotifera</taxon>
        <taxon>Eurotatoria</taxon>
        <taxon>Monogononta</taxon>
        <taxon>Pseudotrocha</taxon>
        <taxon>Ploima</taxon>
        <taxon>Brachionidae</taxon>
        <taxon>Brachionus</taxon>
    </lineage>
</organism>
<dbReference type="InterPro" id="IPR000953">
    <property type="entry name" value="Chromo/chromo_shadow_dom"/>
</dbReference>
<dbReference type="InterPro" id="IPR016197">
    <property type="entry name" value="Chromo-like_dom_sf"/>
</dbReference>